<sequence length="57" mass="6424">MTSKGKQVNVAKKTKRGVDQGRRMLVPPFPKQDPEEDLEKKQFSLMGLLGLTLKNNP</sequence>
<gene>
    <name evidence="2" type="ORF">HAX54_049806</name>
</gene>
<organism evidence="2 3">
    <name type="scientific">Datura stramonium</name>
    <name type="common">Jimsonweed</name>
    <name type="synonym">Common thornapple</name>
    <dbReference type="NCBI Taxonomy" id="4076"/>
    <lineage>
        <taxon>Eukaryota</taxon>
        <taxon>Viridiplantae</taxon>
        <taxon>Streptophyta</taxon>
        <taxon>Embryophyta</taxon>
        <taxon>Tracheophyta</taxon>
        <taxon>Spermatophyta</taxon>
        <taxon>Magnoliopsida</taxon>
        <taxon>eudicotyledons</taxon>
        <taxon>Gunneridae</taxon>
        <taxon>Pentapetalae</taxon>
        <taxon>asterids</taxon>
        <taxon>lamiids</taxon>
        <taxon>Solanales</taxon>
        <taxon>Solanaceae</taxon>
        <taxon>Solanoideae</taxon>
        <taxon>Datureae</taxon>
        <taxon>Datura</taxon>
    </lineage>
</organism>
<feature type="non-terminal residue" evidence="2">
    <location>
        <position position="57"/>
    </location>
</feature>
<name>A0ABS8SW46_DATST</name>
<feature type="region of interest" description="Disordered" evidence="1">
    <location>
        <begin position="1"/>
        <end position="37"/>
    </location>
</feature>
<dbReference type="EMBL" id="JACEIK010000854">
    <property type="protein sequence ID" value="MCD7463021.1"/>
    <property type="molecule type" value="Genomic_DNA"/>
</dbReference>
<comment type="caution">
    <text evidence="2">The sequence shown here is derived from an EMBL/GenBank/DDBJ whole genome shotgun (WGS) entry which is preliminary data.</text>
</comment>
<reference evidence="2 3" key="1">
    <citation type="journal article" date="2021" name="BMC Genomics">
        <title>Datura genome reveals duplications of psychoactive alkaloid biosynthetic genes and high mutation rate following tissue culture.</title>
        <authorList>
            <person name="Rajewski A."/>
            <person name="Carter-House D."/>
            <person name="Stajich J."/>
            <person name="Litt A."/>
        </authorList>
    </citation>
    <scope>NUCLEOTIDE SEQUENCE [LARGE SCALE GENOMIC DNA]</scope>
    <source>
        <strain evidence="2">AR-01</strain>
    </source>
</reference>
<evidence type="ECO:0000256" key="1">
    <source>
        <dbReference type="SAM" id="MobiDB-lite"/>
    </source>
</evidence>
<proteinExistence type="predicted"/>
<protein>
    <submittedName>
        <fullName evidence="2">Uncharacterized protein</fullName>
    </submittedName>
</protein>
<dbReference type="Proteomes" id="UP000823775">
    <property type="component" value="Unassembled WGS sequence"/>
</dbReference>
<evidence type="ECO:0000313" key="3">
    <source>
        <dbReference type="Proteomes" id="UP000823775"/>
    </source>
</evidence>
<keyword evidence="3" id="KW-1185">Reference proteome</keyword>
<evidence type="ECO:0000313" key="2">
    <source>
        <dbReference type="EMBL" id="MCD7463021.1"/>
    </source>
</evidence>
<accession>A0ABS8SW46</accession>